<keyword evidence="1" id="KW-0472">Membrane</keyword>
<reference evidence="2" key="1">
    <citation type="submission" date="2022-12" db="EMBL/GenBank/DDBJ databases">
        <title>Genomic Characterization of Candidatus Phytoplasma sacchari in China.</title>
        <authorList>
            <person name="Zhang R.-Y."/>
        </authorList>
    </citation>
    <scope>NUCLEOTIDE SEQUENCE [LARGE SCALE GENOMIC DNA]</scope>
    <source>
        <strain evidence="2">SCWL1</strain>
    </source>
</reference>
<feature type="transmembrane region" description="Helical" evidence="1">
    <location>
        <begin position="12"/>
        <end position="32"/>
    </location>
</feature>
<proteinExistence type="predicted"/>
<keyword evidence="1" id="KW-1133">Transmembrane helix</keyword>
<dbReference type="EMBL" id="CP115156">
    <property type="protein sequence ID" value="WBL31317.1"/>
    <property type="molecule type" value="Genomic_DNA"/>
</dbReference>
<accession>A0ABY7M1Y6</accession>
<keyword evidence="3" id="KW-1185">Reference proteome</keyword>
<sequence length="243" mass="29202">MKMKFNFKKILKWTVFIGLLLVILFIIIMKLFPDKSEFKQIPIPETQVQENKKWLEKGQTMVNRTYYFYGLNGLGYYQKELEKEKNKPTAEEFAIQDPEAAKLTPLKIEERVRDDDKINLYKHRLQTQKEPNDILPFVKQPFYKWINQYLDTKPFHILIDSLLEVYLKDLDFSKQDVKGNSKCLSFCYEGPNYILEKDKDYYIGEAFLSFDSKEPLLLRKKYYLHFNPVRKTLSVYKNKFNIK</sequence>
<keyword evidence="1" id="KW-0812">Transmembrane</keyword>
<evidence type="ECO:0000313" key="3">
    <source>
        <dbReference type="Proteomes" id="UP001210120"/>
    </source>
</evidence>
<dbReference type="Proteomes" id="UP001210120">
    <property type="component" value="Chromosome"/>
</dbReference>
<organism evidence="2 3">
    <name type="scientific">Candidatus Phytoplasma sacchari</name>
    <dbReference type="NCBI Taxonomy" id="2609813"/>
    <lineage>
        <taxon>Bacteria</taxon>
        <taxon>Bacillati</taxon>
        <taxon>Mycoplasmatota</taxon>
        <taxon>Mollicutes</taxon>
        <taxon>Acholeplasmatales</taxon>
        <taxon>Acholeplasmataceae</taxon>
        <taxon>Candidatus Phytoplasma</taxon>
        <taxon>16SrXI (Rice yellow dwarf group)</taxon>
    </lineage>
</organism>
<evidence type="ECO:0000256" key="1">
    <source>
        <dbReference type="SAM" id="Phobius"/>
    </source>
</evidence>
<evidence type="ECO:0000313" key="2">
    <source>
        <dbReference type="EMBL" id="WBL31317.1"/>
    </source>
</evidence>
<name>A0ABY7M1Y6_9MOLU</name>
<gene>
    <name evidence="2" type="ORF">O7R10_01765</name>
</gene>
<protein>
    <submittedName>
        <fullName evidence="2">Uncharacterized protein</fullName>
    </submittedName>
</protein>